<dbReference type="Pfam" id="PF13580">
    <property type="entry name" value="SIS_2"/>
    <property type="match status" value="1"/>
</dbReference>
<evidence type="ECO:0000313" key="11">
    <source>
        <dbReference type="EMBL" id="EYB69154.1"/>
    </source>
</evidence>
<keyword evidence="6 9" id="KW-0862">Zinc</keyword>
<evidence type="ECO:0000256" key="8">
    <source>
        <dbReference type="ARBA" id="ARBA00023277"/>
    </source>
</evidence>
<feature type="binding site" evidence="9">
    <location>
        <begin position="481"/>
        <end position="483"/>
    </location>
    <ligand>
        <name>substrate</name>
    </ligand>
</feature>
<dbReference type="InterPro" id="IPR050099">
    <property type="entry name" value="SIS_GmhA/DiaA_subfam"/>
</dbReference>
<dbReference type="EMBL" id="JHAC01000011">
    <property type="protein sequence ID" value="EYB69154.1"/>
    <property type="molecule type" value="Genomic_DNA"/>
</dbReference>
<dbReference type="eggNOG" id="COG0438">
    <property type="taxonomic scope" value="Bacteria"/>
</dbReference>
<dbReference type="CDD" id="cd05006">
    <property type="entry name" value="SIS_GmhA"/>
    <property type="match status" value="1"/>
</dbReference>
<comment type="similarity">
    <text evidence="3 9">Belongs to the SIS family. GmhA subfamily.</text>
</comment>
<dbReference type="InterPro" id="IPR001347">
    <property type="entry name" value="SIS_dom"/>
</dbReference>
<proteinExistence type="inferred from homology"/>
<keyword evidence="8 9" id="KW-0119">Carbohydrate metabolism</keyword>
<reference evidence="11 12" key="1">
    <citation type="submission" date="2014-03" db="EMBL/GenBank/DDBJ databases">
        <title>Draft genome sequence of Deinococcus phoenicis 1P10ME.</title>
        <authorList>
            <person name="Stepanov V.G."/>
            <person name="Vaishampayan P."/>
            <person name="Venkateswaran K."/>
            <person name="Fox G.E."/>
        </authorList>
    </citation>
    <scope>NUCLEOTIDE SEQUENCE [LARGE SCALE GENOMIC DNA]</scope>
    <source>
        <strain evidence="11 12">1P10ME</strain>
    </source>
</reference>
<dbReference type="GO" id="GO:0008270">
    <property type="term" value="F:zinc ion binding"/>
    <property type="evidence" value="ECO:0007669"/>
    <property type="project" value="UniProtKB-UniRule"/>
</dbReference>
<dbReference type="InterPro" id="IPR028098">
    <property type="entry name" value="Glyco_trans_4-like_N"/>
</dbReference>
<keyword evidence="12" id="KW-1185">Reference proteome</keyword>
<dbReference type="GO" id="GO:2001061">
    <property type="term" value="P:D-glycero-D-manno-heptose 7-phosphate biosynthetic process"/>
    <property type="evidence" value="ECO:0007669"/>
    <property type="project" value="UniProtKB-UniPathway"/>
</dbReference>
<dbReference type="InterPro" id="IPR035461">
    <property type="entry name" value="GmhA/DiaA"/>
</dbReference>
<dbReference type="Pfam" id="PF00534">
    <property type="entry name" value="Glycos_transf_1"/>
    <property type="match status" value="1"/>
</dbReference>
<dbReference type="Gene3D" id="3.40.50.2000">
    <property type="entry name" value="Glycogen Phosphorylase B"/>
    <property type="match status" value="2"/>
</dbReference>
<feature type="binding site" evidence="9">
    <location>
        <position position="494"/>
    </location>
    <ligand>
        <name>Zn(2+)</name>
        <dbReference type="ChEBI" id="CHEBI:29105"/>
    </ligand>
</feature>
<dbReference type="OrthoDB" id="9797829at2"/>
<dbReference type="EC" id="5.3.1.28" evidence="9"/>
<accession>A0A016QTQ1</accession>
<evidence type="ECO:0000256" key="5">
    <source>
        <dbReference type="ARBA" id="ARBA00022723"/>
    </source>
</evidence>
<feature type="binding site" evidence="9">
    <location>
        <position position="494"/>
    </location>
    <ligand>
        <name>substrate</name>
    </ligand>
</feature>
<dbReference type="RefSeq" id="WP_081790760.1">
    <property type="nucleotide sequence ID" value="NZ_JHAC01000011.1"/>
</dbReference>
<dbReference type="AlphaFoldDB" id="A0A016QTQ1"/>
<evidence type="ECO:0000256" key="1">
    <source>
        <dbReference type="ARBA" id="ARBA00000348"/>
    </source>
</evidence>
<feature type="binding site" evidence="9">
    <location>
        <begin position="550"/>
        <end position="552"/>
    </location>
    <ligand>
        <name>substrate</name>
    </ligand>
</feature>
<evidence type="ECO:0000256" key="9">
    <source>
        <dbReference type="HAMAP-Rule" id="MF_00067"/>
    </source>
</evidence>
<dbReference type="HAMAP" id="MF_00067">
    <property type="entry name" value="GmhA"/>
    <property type="match status" value="1"/>
</dbReference>
<feature type="binding site" evidence="9">
    <location>
        <position position="602"/>
    </location>
    <ligand>
        <name>Zn(2+)</name>
        <dbReference type="ChEBI" id="CHEBI:29105"/>
    </ligand>
</feature>
<dbReference type="Proteomes" id="UP000020492">
    <property type="component" value="Unassembled WGS sequence"/>
</dbReference>
<organism evidence="11 12">
    <name type="scientific">Deinococcus phoenicis</name>
    <dbReference type="NCBI Taxonomy" id="1476583"/>
    <lineage>
        <taxon>Bacteria</taxon>
        <taxon>Thermotogati</taxon>
        <taxon>Deinococcota</taxon>
        <taxon>Deinococci</taxon>
        <taxon>Deinococcales</taxon>
        <taxon>Deinococcaceae</taxon>
        <taxon>Deinococcus</taxon>
    </lineage>
</organism>
<keyword evidence="5 9" id="KW-0479">Metal-binding</keyword>
<dbReference type="CDD" id="cd03800">
    <property type="entry name" value="GT4_sucrose_synthase"/>
    <property type="match status" value="1"/>
</dbReference>
<comment type="function">
    <text evidence="9">Catalyzes the isomerization of sedoheptulose 7-phosphate in D-glycero-D-manno-heptose 7-phosphate.</text>
</comment>
<feature type="binding site" evidence="9">
    <location>
        <position position="610"/>
    </location>
    <ligand>
        <name>Zn(2+)</name>
        <dbReference type="ChEBI" id="CHEBI:29105"/>
    </ligand>
</feature>
<dbReference type="InterPro" id="IPR004515">
    <property type="entry name" value="Phosphoheptose_Isoase"/>
</dbReference>
<comment type="cofactor">
    <cofactor evidence="9">
        <name>Zn(2+)</name>
        <dbReference type="ChEBI" id="CHEBI:29105"/>
    </cofactor>
    <text evidence="9">Binds 1 zinc ion per subunit.</text>
</comment>
<dbReference type="SUPFAM" id="SSF53756">
    <property type="entry name" value="UDP-Glycosyltransferase/glycogen phosphorylase"/>
    <property type="match status" value="1"/>
</dbReference>
<keyword evidence="4 9" id="KW-0963">Cytoplasm</keyword>
<feature type="binding site" evidence="9">
    <location>
        <position position="490"/>
    </location>
    <ligand>
        <name>Zn(2+)</name>
        <dbReference type="ChEBI" id="CHEBI:29105"/>
    </ligand>
</feature>
<evidence type="ECO:0000313" key="12">
    <source>
        <dbReference type="Proteomes" id="UP000020492"/>
    </source>
</evidence>
<dbReference type="STRING" id="1476583.DEIPH_ctg011orf0139"/>
<dbReference type="GO" id="GO:0097367">
    <property type="term" value="F:carbohydrate derivative binding"/>
    <property type="evidence" value="ECO:0007669"/>
    <property type="project" value="InterPro"/>
</dbReference>
<dbReference type="PANTHER" id="PTHR30390:SF6">
    <property type="entry name" value="DNAA INITIATOR-ASSOCIATING PROTEIN DIAA"/>
    <property type="match status" value="1"/>
</dbReference>
<comment type="pathway">
    <text evidence="9">Carbohydrate biosynthesis; D-glycero-D-manno-heptose 7-phosphate biosynthesis; D-glycero-alpha-D-manno-heptose 7-phosphate and D-glycero-beta-D-manno-heptose 7-phosphate from sedoheptulose 7-phosphate: step 1/1.</text>
</comment>
<name>A0A016QTQ1_9DEIO</name>
<dbReference type="GO" id="GO:0008968">
    <property type="term" value="F:D-sedoheptulose 7-phosphate isomerase activity"/>
    <property type="evidence" value="ECO:0007669"/>
    <property type="project" value="UniProtKB-UniRule"/>
</dbReference>
<dbReference type="InterPro" id="IPR001296">
    <property type="entry name" value="Glyco_trans_1"/>
</dbReference>
<dbReference type="GO" id="GO:0005737">
    <property type="term" value="C:cytoplasm"/>
    <property type="evidence" value="ECO:0007669"/>
    <property type="project" value="UniProtKB-SubCell"/>
</dbReference>
<dbReference type="eggNOG" id="COG0279">
    <property type="taxonomic scope" value="Bacteria"/>
</dbReference>
<evidence type="ECO:0000256" key="2">
    <source>
        <dbReference type="ARBA" id="ARBA00004496"/>
    </source>
</evidence>
<dbReference type="Gene3D" id="3.40.50.10490">
    <property type="entry name" value="Glucose-6-phosphate isomerase like protein, domain 1"/>
    <property type="match status" value="1"/>
</dbReference>
<feature type="domain" description="SIS" evidence="10">
    <location>
        <begin position="466"/>
        <end position="622"/>
    </location>
</feature>
<comment type="miscellaneous">
    <text evidence="9">The reaction produces a racemic mixture of D-glycero-alpha-D-manno-heptose 7-phosphate and D-glycero-beta-D-manno-heptose 7-phosphate.</text>
</comment>
<protein>
    <recommendedName>
        <fullName evidence="9">Phosphoheptose isomerase</fullName>
        <ecNumber evidence="9">5.3.1.28</ecNumber>
    </recommendedName>
    <alternativeName>
        <fullName evidence="9">Sedoheptulose 7-phosphate isomerase</fullName>
    </alternativeName>
</protein>
<dbReference type="PATRIC" id="fig|1476583.3.peg.755"/>
<comment type="subcellular location">
    <subcellularLocation>
        <location evidence="2 9">Cytoplasm</location>
    </subcellularLocation>
</comment>
<feature type="binding site" evidence="9">
    <location>
        <begin position="524"/>
        <end position="525"/>
    </location>
    <ligand>
        <name>substrate</name>
    </ligand>
</feature>
<dbReference type="PANTHER" id="PTHR30390">
    <property type="entry name" value="SEDOHEPTULOSE 7-PHOSPHATE ISOMERASE / DNAA INITIATOR-ASSOCIATING FACTOR FOR REPLICATION INITIATION"/>
    <property type="match status" value="1"/>
</dbReference>
<evidence type="ECO:0000256" key="6">
    <source>
        <dbReference type="ARBA" id="ARBA00022833"/>
    </source>
</evidence>
<gene>
    <name evidence="9" type="primary">gmhA</name>
    <name evidence="11" type="ORF">DEIPH_ctg011orf0139</name>
</gene>
<dbReference type="SUPFAM" id="SSF53697">
    <property type="entry name" value="SIS domain"/>
    <property type="match status" value="1"/>
</dbReference>
<comment type="catalytic activity">
    <reaction evidence="1 9">
        <text>2 D-sedoheptulose 7-phosphate = D-glycero-alpha-D-manno-heptose 7-phosphate + D-glycero-beta-D-manno-heptose 7-phosphate</text>
        <dbReference type="Rhea" id="RHEA:27489"/>
        <dbReference type="ChEBI" id="CHEBI:57483"/>
        <dbReference type="ChEBI" id="CHEBI:60203"/>
        <dbReference type="ChEBI" id="CHEBI:60204"/>
        <dbReference type="EC" id="5.3.1.28"/>
    </reaction>
</comment>
<evidence type="ECO:0000256" key="4">
    <source>
        <dbReference type="ARBA" id="ARBA00022490"/>
    </source>
</evidence>
<dbReference type="GO" id="GO:0005975">
    <property type="term" value="P:carbohydrate metabolic process"/>
    <property type="evidence" value="ECO:0007669"/>
    <property type="project" value="UniProtKB-UniRule"/>
</dbReference>
<evidence type="ECO:0000256" key="7">
    <source>
        <dbReference type="ARBA" id="ARBA00023235"/>
    </source>
</evidence>
<evidence type="ECO:0000256" key="3">
    <source>
        <dbReference type="ARBA" id="ARBA00009894"/>
    </source>
</evidence>
<dbReference type="Pfam" id="PF13579">
    <property type="entry name" value="Glyco_trans_4_4"/>
    <property type="match status" value="1"/>
</dbReference>
<keyword evidence="7 9" id="KW-0413">Isomerase</keyword>
<feature type="binding site" evidence="9">
    <location>
        <position position="602"/>
    </location>
    <ligand>
        <name>substrate</name>
    </ligand>
</feature>
<dbReference type="GO" id="GO:0016757">
    <property type="term" value="F:glycosyltransferase activity"/>
    <property type="evidence" value="ECO:0007669"/>
    <property type="project" value="InterPro"/>
</dbReference>
<comment type="caution">
    <text evidence="11">The sequence shown here is derived from an EMBL/GenBank/DDBJ whole genome shotgun (WGS) entry which is preliminary data.</text>
</comment>
<dbReference type="UniPathway" id="UPA00041">
    <property type="reaction ID" value="UER00436"/>
</dbReference>
<evidence type="ECO:0000259" key="10">
    <source>
        <dbReference type="PROSITE" id="PS51464"/>
    </source>
</evidence>
<dbReference type="PROSITE" id="PS51464">
    <property type="entry name" value="SIS"/>
    <property type="match status" value="1"/>
</dbReference>
<feature type="binding site" evidence="9">
    <location>
        <position position="555"/>
    </location>
    <ligand>
        <name>substrate</name>
    </ligand>
</feature>
<dbReference type="InterPro" id="IPR046348">
    <property type="entry name" value="SIS_dom_sf"/>
</dbReference>
<sequence length="666" mass="70737">MPKLESGTPRIALISEHASPLAALGGTDAGGQNVYVAQVARHLAALGYVVDVFTRRDDPGLPEVLAWVPGVRVIHVPAGPAAALPKEDLLPLMADFTRFMAGFMAREGSYDLLHANFWMSGLVAADLARMLGLPFVITFHALGKVRRLHQGEADGFPEARLAIEERLVREAHRIIAECPQDEADLRELYAADPARIVTVPCGFDPAEFMPQDRREARQRLGLDPDEALVLQLGRMVPRKGVDDAIRGFARALRGRDLSARLLVVGGNSPDPDPALTPELGRLQAIARAEGVADRVTFTGSRERAALRDYYSAADVFVSTPWYEPFGITPLEAMACGTPVLGARVGGIQFTVVDGETGSLVPPRDPAALGQRLGDLLTDAPLRERMGQAALQRVRTHFTWEGVARQLAQVYREVGQEVERTRPPTVPAAAQTTSPITVERAFQGLIAALAHSRAALQPQIGAAAQAISECFERGNKVLVCGNGGSAADAQHFAAELVGRFRLDGRRGLPVLALTADTALLTAWSNDVGFGDVFARQVEAFGCPGDLLLVISTSGQSPNVVAALQAARTRGLTTLALLGGSGGAARPLADLPLMVASTDTPRIQEIQLLALHLICELVEEQISAAVPASLPTAARLNPPGAASPLISALQISAPQISAAQETRKGANL</sequence>